<dbReference type="GO" id="GO:0020037">
    <property type="term" value="F:heme binding"/>
    <property type="evidence" value="ECO:0007669"/>
    <property type="project" value="InterPro"/>
</dbReference>
<dbReference type="AlphaFoldDB" id="A0A518CT25"/>
<keyword evidence="2" id="KW-1185">Reference proteome</keyword>
<dbReference type="KEGG" id="plon:Pla110_41340"/>
<sequence length="153" mass="17715">MLLALELMPVPMTTVETVRESYARCRQNPDFFDAFYDHFARKSSEIGPLFSNTDMQKQNELLSDAIVSLISFAKGDSAARQHIEEIRLSHDRYQLNIKPKWYPFWIEALLDTIKESDPDCTPELLENWQTVIQPGIDHILSFHSGVRRDESAE</sequence>
<dbReference type="Proteomes" id="UP000317178">
    <property type="component" value="Chromosome"/>
</dbReference>
<organism evidence="1 2">
    <name type="scientific">Polystyrenella longa</name>
    <dbReference type="NCBI Taxonomy" id="2528007"/>
    <lineage>
        <taxon>Bacteria</taxon>
        <taxon>Pseudomonadati</taxon>
        <taxon>Planctomycetota</taxon>
        <taxon>Planctomycetia</taxon>
        <taxon>Planctomycetales</taxon>
        <taxon>Planctomycetaceae</taxon>
        <taxon>Polystyrenella</taxon>
    </lineage>
</organism>
<dbReference type="OrthoDB" id="980856at2"/>
<keyword evidence="1" id="KW-0560">Oxidoreductase</keyword>
<evidence type="ECO:0000313" key="1">
    <source>
        <dbReference type="EMBL" id="QDU82379.1"/>
    </source>
</evidence>
<proteinExistence type="predicted"/>
<dbReference type="RefSeq" id="WP_144998512.1">
    <property type="nucleotide sequence ID" value="NZ_CP036281.1"/>
</dbReference>
<dbReference type="GO" id="GO:0019825">
    <property type="term" value="F:oxygen binding"/>
    <property type="evidence" value="ECO:0007669"/>
    <property type="project" value="InterPro"/>
</dbReference>
<dbReference type="SUPFAM" id="SSF46458">
    <property type="entry name" value="Globin-like"/>
    <property type="match status" value="1"/>
</dbReference>
<accession>A0A518CT25</accession>
<evidence type="ECO:0000313" key="2">
    <source>
        <dbReference type="Proteomes" id="UP000317178"/>
    </source>
</evidence>
<dbReference type="Gene3D" id="1.10.490.10">
    <property type="entry name" value="Globins"/>
    <property type="match status" value="1"/>
</dbReference>
<protein>
    <submittedName>
        <fullName evidence="1">Flavohemoprotein</fullName>
        <ecNumber evidence="1">1.14.12.17</ecNumber>
    </submittedName>
</protein>
<dbReference type="InterPro" id="IPR009050">
    <property type="entry name" value="Globin-like_sf"/>
</dbReference>
<dbReference type="EMBL" id="CP036281">
    <property type="protein sequence ID" value="QDU82379.1"/>
    <property type="molecule type" value="Genomic_DNA"/>
</dbReference>
<reference evidence="1 2" key="1">
    <citation type="submission" date="2019-02" db="EMBL/GenBank/DDBJ databases">
        <title>Deep-cultivation of Planctomycetes and their phenomic and genomic characterization uncovers novel biology.</title>
        <authorList>
            <person name="Wiegand S."/>
            <person name="Jogler M."/>
            <person name="Boedeker C."/>
            <person name="Pinto D."/>
            <person name="Vollmers J."/>
            <person name="Rivas-Marin E."/>
            <person name="Kohn T."/>
            <person name="Peeters S.H."/>
            <person name="Heuer A."/>
            <person name="Rast P."/>
            <person name="Oberbeckmann S."/>
            <person name="Bunk B."/>
            <person name="Jeske O."/>
            <person name="Meyerdierks A."/>
            <person name="Storesund J.E."/>
            <person name="Kallscheuer N."/>
            <person name="Luecker S."/>
            <person name="Lage O.M."/>
            <person name="Pohl T."/>
            <person name="Merkel B.J."/>
            <person name="Hornburger P."/>
            <person name="Mueller R.-W."/>
            <person name="Bruemmer F."/>
            <person name="Labrenz M."/>
            <person name="Spormann A.M."/>
            <person name="Op den Camp H."/>
            <person name="Overmann J."/>
            <person name="Amann R."/>
            <person name="Jetten M.S.M."/>
            <person name="Mascher T."/>
            <person name="Medema M.H."/>
            <person name="Devos D.P."/>
            <person name="Kaster A.-K."/>
            <person name="Ovreas L."/>
            <person name="Rohde M."/>
            <person name="Galperin M.Y."/>
            <person name="Jogler C."/>
        </authorList>
    </citation>
    <scope>NUCLEOTIDE SEQUENCE [LARGE SCALE GENOMIC DNA]</scope>
    <source>
        <strain evidence="1 2">Pla110</strain>
    </source>
</reference>
<dbReference type="InterPro" id="IPR012292">
    <property type="entry name" value="Globin/Proto"/>
</dbReference>
<name>A0A518CT25_9PLAN</name>
<gene>
    <name evidence="1" type="primary">hmp_3</name>
    <name evidence="1" type="ORF">Pla110_41340</name>
</gene>
<dbReference type="EC" id="1.14.12.17" evidence="1"/>
<dbReference type="GO" id="GO:0008941">
    <property type="term" value="F:nitric oxide dioxygenase NAD(P)H activity"/>
    <property type="evidence" value="ECO:0007669"/>
    <property type="project" value="UniProtKB-EC"/>
</dbReference>